<evidence type="ECO:0000313" key="2">
    <source>
        <dbReference type="EMBL" id="KAI0523291.1"/>
    </source>
</evidence>
<reference evidence="2" key="1">
    <citation type="journal article" date="2022" name="Front. Genet.">
        <title>Chromosome-Scale Assembly of the Dendrobium nobile Genome Provides Insights Into the Molecular Mechanism of the Biosynthesis of the Medicinal Active Ingredient of Dendrobium.</title>
        <authorList>
            <person name="Xu Q."/>
            <person name="Niu S.-C."/>
            <person name="Li K.-L."/>
            <person name="Zheng P.-J."/>
            <person name="Zhang X.-J."/>
            <person name="Jia Y."/>
            <person name="Liu Y."/>
            <person name="Niu Y.-X."/>
            <person name="Yu L.-H."/>
            <person name="Chen D.-F."/>
            <person name="Zhang G.-Q."/>
        </authorList>
    </citation>
    <scope>NUCLEOTIDE SEQUENCE</scope>
    <source>
        <tissue evidence="2">Leaf</tissue>
    </source>
</reference>
<name>A0A8T3BZ12_DENNO</name>
<protein>
    <submittedName>
        <fullName evidence="2">Uncharacterized protein</fullName>
    </submittedName>
</protein>
<accession>A0A8T3BZ12</accession>
<dbReference type="EMBL" id="JAGYWB010000005">
    <property type="protein sequence ID" value="KAI0523291.1"/>
    <property type="molecule type" value="Genomic_DNA"/>
</dbReference>
<evidence type="ECO:0000256" key="1">
    <source>
        <dbReference type="SAM" id="MobiDB-lite"/>
    </source>
</evidence>
<dbReference type="AlphaFoldDB" id="A0A8T3BZ12"/>
<sequence>MAPSICGDFRFYFSWELGVRARRLGQNPPQNGVSKGCRGNGNGQTRNSVLWTSTKLGVDVGLGVEVGPGKCLIVARGPHVTGL</sequence>
<keyword evidence="3" id="KW-1185">Reference proteome</keyword>
<gene>
    <name evidence="2" type="ORF">KFK09_005686</name>
</gene>
<proteinExistence type="predicted"/>
<feature type="region of interest" description="Disordered" evidence="1">
    <location>
        <begin position="24"/>
        <end position="44"/>
    </location>
</feature>
<evidence type="ECO:0000313" key="3">
    <source>
        <dbReference type="Proteomes" id="UP000829196"/>
    </source>
</evidence>
<organism evidence="2 3">
    <name type="scientific">Dendrobium nobile</name>
    <name type="common">Orchid</name>
    <dbReference type="NCBI Taxonomy" id="94219"/>
    <lineage>
        <taxon>Eukaryota</taxon>
        <taxon>Viridiplantae</taxon>
        <taxon>Streptophyta</taxon>
        <taxon>Embryophyta</taxon>
        <taxon>Tracheophyta</taxon>
        <taxon>Spermatophyta</taxon>
        <taxon>Magnoliopsida</taxon>
        <taxon>Liliopsida</taxon>
        <taxon>Asparagales</taxon>
        <taxon>Orchidaceae</taxon>
        <taxon>Epidendroideae</taxon>
        <taxon>Malaxideae</taxon>
        <taxon>Dendrobiinae</taxon>
        <taxon>Dendrobium</taxon>
    </lineage>
</organism>
<comment type="caution">
    <text evidence="2">The sequence shown here is derived from an EMBL/GenBank/DDBJ whole genome shotgun (WGS) entry which is preliminary data.</text>
</comment>
<dbReference type="Proteomes" id="UP000829196">
    <property type="component" value="Unassembled WGS sequence"/>
</dbReference>